<accession>A0A023B7H1</accession>
<dbReference type="OrthoDB" id="360161at2759"/>
<dbReference type="GO" id="GO:0003723">
    <property type="term" value="F:RNA binding"/>
    <property type="evidence" value="ECO:0007669"/>
    <property type="project" value="UniProtKB-KW"/>
</dbReference>
<keyword evidence="6" id="KW-0694">RNA-binding</keyword>
<name>A0A023B7H1_GRENI</name>
<dbReference type="EMBL" id="AFNH02000518">
    <property type="protein sequence ID" value="EZG67379.1"/>
    <property type="molecule type" value="Genomic_DNA"/>
</dbReference>
<dbReference type="RefSeq" id="XP_011130260.1">
    <property type="nucleotide sequence ID" value="XM_011131958.1"/>
</dbReference>
<sequence length="548" mass="60899">MSSSIRKVALRGIKGDIGFDRLQAPVVDAGGLREVDVGTLRKLSAEQLRKRYGIKLSQIQSSCLVQFKGSEKIVNMKPLISFEDLEQYLPARWTEYLVSGLHFTEPTPVQRAALPLAFSGQSFLAIAPTGSGKTLAFVLPVVLKLYSRAMTIERTVESPECGRCPKAMILSPTRELAVQTCRVIQNLIDNVDVDIKVTDISRLDKNSDIIVCTTGVTKQVLNYSRSTKSASMLGETILSRVETVVFDEVDALLDESFIKESDLVMSMCSAKQIMMFSASLPARVMDLANSLLINAPVLKLKSTLAAADSIEQELVHVANEVGKLTMLKQLLDERQLLPPCLVFVQDKDRAQMLEKYMKKNISMKGSDKPVPVGSLHSGLSPKNRISNLNAFRKGDLWILVCTDLAARGIDCVGVRCVLNFDLPTSREAYIHRIGRSGRAGLKGKSFTFYTEQDKTFIRVVASVMKSSRITVPKELDQCKKINTLDLIKHPPFRRPIGVLEGKAKYAFMKQRADQKKVQAVKKQRDIIKKSKKMKAKRKLMKASSNTVS</sequence>
<dbReference type="InterPro" id="IPR050079">
    <property type="entry name" value="DEAD_box_RNA_helicase"/>
</dbReference>
<dbReference type="InterPro" id="IPR044742">
    <property type="entry name" value="DEAD/DEAH_RhlB"/>
</dbReference>
<organism evidence="12 13">
    <name type="scientific">Gregarina niphandrodes</name>
    <name type="common">Septate eugregarine</name>
    <dbReference type="NCBI Taxonomy" id="110365"/>
    <lineage>
        <taxon>Eukaryota</taxon>
        <taxon>Sar</taxon>
        <taxon>Alveolata</taxon>
        <taxon>Apicomplexa</taxon>
        <taxon>Conoidasida</taxon>
        <taxon>Gregarinasina</taxon>
        <taxon>Eugregarinorida</taxon>
        <taxon>Gregarinidae</taxon>
        <taxon>Gregarina</taxon>
    </lineage>
</organism>
<feature type="region of interest" description="Disordered" evidence="9">
    <location>
        <begin position="518"/>
        <end position="548"/>
    </location>
</feature>
<evidence type="ECO:0000256" key="1">
    <source>
        <dbReference type="ARBA" id="ARBA00012552"/>
    </source>
</evidence>
<evidence type="ECO:0000259" key="11">
    <source>
        <dbReference type="PROSITE" id="PS51194"/>
    </source>
</evidence>
<dbReference type="GeneID" id="22912545"/>
<evidence type="ECO:0000313" key="12">
    <source>
        <dbReference type="EMBL" id="EZG67379.1"/>
    </source>
</evidence>
<keyword evidence="13" id="KW-1185">Reference proteome</keyword>
<dbReference type="eggNOG" id="KOG0344">
    <property type="taxonomic scope" value="Eukaryota"/>
</dbReference>
<dbReference type="SMART" id="SM00490">
    <property type="entry name" value="HELICc"/>
    <property type="match status" value="1"/>
</dbReference>
<dbReference type="CDD" id="cd00268">
    <property type="entry name" value="DEADc"/>
    <property type="match status" value="1"/>
</dbReference>
<keyword evidence="5" id="KW-0067">ATP-binding</keyword>
<dbReference type="SUPFAM" id="SSF52540">
    <property type="entry name" value="P-loop containing nucleoside triphosphate hydrolases"/>
    <property type="match status" value="1"/>
</dbReference>
<dbReference type="GO" id="GO:0005524">
    <property type="term" value="F:ATP binding"/>
    <property type="evidence" value="ECO:0007669"/>
    <property type="project" value="UniProtKB-KW"/>
</dbReference>
<dbReference type="PROSITE" id="PS51192">
    <property type="entry name" value="HELICASE_ATP_BIND_1"/>
    <property type="match status" value="1"/>
</dbReference>
<keyword evidence="4 12" id="KW-0347">Helicase</keyword>
<dbReference type="OMA" id="DRALMAC"/>
<evidence type="ECO:0000256" key="5">
    <source>
        <dbReference type="ARBA" id="ARBA00022840"/>
    </source>
</evidence>
<evidence type="ECO:0000256" key="4">
    <source>
        <dbReference type="ARBA" id="ARBA00022806"/>
    </source>
</evidence>
<dbReference type="InterPro" id="IPR001650">
    <property type="entry name" value="Helicase_C-like"/>
</dbReference>
<feature type="domain" description="Helicase C-terminal" evidence="11">
    <location>
        <begin position="309"/>
        <end position="479"/>
    </location>
</feature>
<comment type="similarity">
    <text evidence="7">Belongs to the DEAD box helicase family. DDX52/ROK1 subfamily.</text>
</comment>
<evidence type="ECO:0000313" key="13">
    <source>
        <dbReference type="Proteomes" id="UP000019763"/>
    </source>
</evidence>
<dbReference type="InterPro" id="IPR027417">
    <property type="entry name" value="P-loop_NTPase"/>
</dbReference>
<dbReference type="InterPro" id="IPR014001">
    <property type="entry name" value="Helicase_ATP-bd"/>
</dbReference>
<evidence type="ECO:0000256" key="2">
    <source>
        <dbReference type="ARBA" id="ARBA00022741"/>
    </source>
</evidence>
<dbReference type="GO" id="GO:0016787">
    <property type="term" value="F:hydrolase activity"/>
    <property type="evidence" value="ECO:0007669"/>
    <property type="project" value="UniProtKB-KW"/>
</dbReference>
<keyword evidence="2" id="KW-0547">Nucleotide-binding</keyword>
<evidence type="ECO:0000256" key="3">
    <source>
        <dbReference type="ARBA" id="ARBA00022801"/>
    </source>
</evidence>
<dbReference type="InterPro" id="IPR011545">
    <property type="entry name" value="DEAD/DEAH_box_helicase_dom"/>
</dbReference>
<feature type="compositionally biased region" description="Basic residues" evidence="9">
    <location>
        <begin position="529"/>
        <end position="540"/>
    </location>
</feature>
<dbReference type="CDD" id="cd18787">
    <property type="entry name" value="SF2_C_DEAD"/>
    <property type="match status" value="1"/>
</dbReference>
<dbReference type="PROSITE" id="PS51194">
    <property type="entry name" value="HELICASE_CTER"/>
    <property type="match status" value="1"/>
</dbReference>
<dbReference type="PANTHER" id="PTHR47959:SF15">
    <property type="entry name" value="RNA HELICASE"/>
    <property type="match status" value="1"/>
</dbReference>
<dbReference type="SMART" id="SM00487">
    <property type="entry name" value="DEXDc"/>
    <property type="match status" value="1"/>
</dbReference>
<dbReference type="Gene3D" id="3.40.50.300">
    <property type="entry name" value="P-loop containing nucleotide triphosphate hydrolases"/>
    <property type="match status" value="2"/>
</dbReference>
<dbReference type="GO" id="GO:0003724">
    <property type="term" value="F:RNA helicase activity"/>
    <property type="evidence" value="ECO:0007669"/>
    <property type="project" value="UniProtKB-EC"/>
</dbReference>
<dbReference type="GO" id="GO:0005829">
    <property type="term" value="C:cytosol"/>
    <property type="evidence" value="ECO:0007669"/>
    <property type="project" value="TreeGrafter"/>
</dbReference>
<dbReference type="Pfam" id="PF00271">
    <property type="entry name" value="Helicase_C"/>
    <property type="match status" value="1"/>
</dbReference>
<proteinExistence type="inferred from homology"/>
<comment type="catalytic activity">
    <reaction evidence="8">
        <text>ATP + H2O = ADP + phosphate + H(+)</text>
        <dbReference type="Rhea" id="RHEA:13065"/>
        <dbReference type="ChEBI" id="CHEBI:15377"/>
        <dbReference type="ChEBI" id="CHEBI:15378"/>
        <dbReference type="ChEBI" id="CHEBI:30616"/>
        <dbReference type="ChEBI" id="CHEBI:43474"/>
        <dbReference type="ChEBI" id="CHEBI:456216"/>
        <dbReference type="EC" id="3.6.4.13"/>
    </reaction>
</comment>
<dbReference type="Pfam" id="PF00270">
    <property type="entry name" value="DEAD"/>
    <property type="match status" value="1"/>
</dbReference>
<dbReference type="EC" id="3.6.4.13" evidence="1"/>
<dbReference type="VEuPathDB" id="CryptoDB:GNI_069110"/>
<reference evidence="12" key="1">
    <citation type="submission" date="2013-12" db="EMBL/GenBank/DDBJ databases">
        <authorList>
            <person name="Omoto C.K."/>
            <person name="Sibley D."/>
            <person name="Venepally P."/>
            <person name="Hadjithomas M."/>
            <person name="Karamycheva S."/>
            <person name="Brunk B."/>
            <person name="Roos D."/>
            <person name="Caler E."/>
            <person name="Lorenzi H."/>
        </authorList>
    </citation>
    <scope>NUCLEOTIDE SEQUENCE</scope>
</reference>
<protein>
    <recommendedName>
        <fullName evidence="1">RNA helicase</fullName>
        <ecNumber evidence="1">3.6.4.13</ecNumber>
    </recommendedName>
</protein>
<dbReference type="AlphaFoldDB" id="A0A023B7H1"/>
<comment type="caution">
    <text evidence="12">The sequence shown here is derived from an EMBL/GenBank/DDBJ whole genome shotgun (WGS) entry which is preliminary data.</text>
</comment>
<evidence type="ECO:0000259" key="10">
    <source>
        <dbReference type="PROSITE" id="PS51192"/>
    </source>
</evidence>
<evidence type="ECO:0000256" key="8">
    <source>
        <dbReference type="ARBA" id="ARBA00047984"/>
    </source>
</evidence>
<gene>
    <name evidence="12" type="ORF">GNI_069110</name>
</gene>
<evidence type="ECO:0000256" key="7">
    <source>
        <dbReference type="ARBA" id="ARBA00024355"/>
    </source>
</evidence>
<feature type="domain" description="Helicase ATP-binding" evidence="10">
    <location>
        <begin position="114"/>
        <end position="298"/>
    </location>
</feature>
<dbReference type="PANTHER" id="PTHR47959">
    <property type="entry name" value="ATP-DEPENDENT RNA HELICASE RHLE-RELATED"/>
    <property type="match status" value="1"/>
</dbReference>
<feature type="compositionally biased region" description="Basic and acidic residues" evidence="9">
    <location>
        <begin position="518"/>
        <end position="528"/>
    </location>
</feature>
<evidence type="ECO:0000256" key="9">
    <source>
        <dbReference type="SAM" id="MobiDB-lite"/>
    </source>
</evidence>
<evidence type="ECO:0000256" key="6">
    <source>
        <dbReference type="ARBA" id="ARBA00022884"/>
    </source>
</evidence>
<dbReference type="Proteomes" id="UP000019763">
    <property type="component" value="Unassembled WGS sequence"/>
</dbReference>
<keyword evidence="3" id="KW-0378">Hydrolase</keyword>